<sequence>MLVSSLSVDLYKLLLTYMAKCFFFLRTDMDGSLTMGLHMLK</sequence>
<protein>
    <submittedName>
        <fullName evidence="1">Uncharacterized protein</fullName>
    </submittedName>
</protein>
<dbReference type="EMBL" id="GBXM01036487">
    <property type="protein sequence ID" value="JAH72090.1"/>
    <property type="molecule type" value="Transcribed_RNA"/>
</dbReference>
<reference evidence="1" key="2">
    <citation type="journal article" date="2015" name="Fish Shellfish Immunol.">
        <title>Early steps in the European eel (Anguilla anguilla)-Vibrio vulnificus interaction in the gills: Role of the RtxA13 toxin.</title>
        <authorList>
            <person name="Callol A."/>
            <person name="Pajuelo D."/>
            <person name="Ebbesson L."/>
            <person name="Teles M."/>
            <person name="MacKenzie S."/>
            <person name="Amaro C."/>
        </authorList>
    </citation>
    <scope>NUCLEOTIDE SEQUENCE</scope>
</reference>
<accession>A0A0E9V3R9</accession>
<dbReference type="AlphaFoldDB" id="A0A0E9V3R9"/>
<organism evidence="1">
    <name type="scientific">Anguilla anguilla</name>
    <name type="common">European freshwater eel</name>
    <name type="synonym">Muraena anguilla</name>
    <dbReference type="NCBI Taxonomy" id="7936"/>
    <lineage>
        <taxon>Eukaryota</taxon>
        <taxon>Metazoa</taxon>
        <taxon>Chordata</taxon>
        <taxon>Craniata</taxon>
        <taxon>Vertebrata</taxon>
        <taxon>Euteleostomi</taxon>
        <taxon>Actinopterygii</taxon>
        <taxon>Neopterygii</taxon>
        <taxon>Teleostei</taxon>
        <taxon>Anguilliformes</taxon>
        <taxon>Anguillidae</taxon>
        <taxon>Anguilla</taxon>
    </lineage>
</organism>
<reference evidence="1" key="1">
    <citation type="submission" date="2014-11" db="EMBL/GenBank/DDBJ databases">
        <authorList>
            <person name="Amaro Gonzalez C."/>
        </authorList>
    </citation>
    <scope>NUCLEOTIDE SEQUENCE</scope>
</reference>
<evidence type="ECO:0000313" key="1">
    <source>
        <dbReference type="EMBL" id="JAH72090.1"/>
    </source>
</evidence>
<name>A0A0E9V3R9_ANGAN</name>
<proteinExistence type="predicted"/>